<dbReference type="Pfam" id="PF01753">
    <property type="entry name" value="zf-MYND"/>
    <property type="match status" value="1"/>
</dbReference>
<organism evidence="6 7">
    <name type="scientific">Ophiocordyceps sinensis (strain Co18 / CGMCC 3.14243)</name>
    <name type="common">Yarsagumba caterpillar fungus</name>
    <name type="synonym">Hirsutella sinensis</name>
    <dbReference type="NCBI Taxonomy" id="911162"/>
    <lineage>
        <taxon>Eukaryota</taxon>
        <taxon>Fungi</taxon>
        <taxon>Dikarya</taxon>
        <taxon>Ascomycota</taxon>
        <taxon>Pezizomycotina</taxon>
        <taxon>Sordariomycetes</taxon>
        <taxon>Hypocreomycetidae</taxon>
        <taxon>Hypocreales</taxon>
        <taxon>Ophiocordycipitaceae</taxon>
        <taxon>Ophiocordyceps</taxon>
    </lineage>
</organism>
<dbReference type="PROSITE" id="PS01360">
    <property type="entry name" value="ZF_MYND_1"/>
    <property type="match status" value="1"/>
</dbReference>
<evidence type="ECO:0000256" key="3">
    <source>
        <dbReference type="ARBA" id="ARBA00022833"/>
    </source>
</evidence>
<dbReference type="SUPFAM" id="SSF144232">
    <property type="entry name" value="HIT/MYND zinc finger-like"/>
    <property type="match status" value="1"/>
</dbReference>
<dbReference type="OrthoDB" id="5952526at2759"/>
<evidence type="ECO:0000256" key="2">
    <source>
        <dbReference type="ARBA" id="ARBA00022771"/>
    </source>
</evidence>
<keyword evidence="1" id="KW-0479">Metal-binding</keyword>
<protein>
    <submittedName>
        <fullName evidence="6">MYND finger</fullName>
    </submittedName>
</protein>
<evidence type="ECO:0000256" key="4">
    <source>
        <dbReference type="PROSITE-ProRule" id="PRU00134"/>
    </source>
</evidence>
<gene>
    <name evidence="6" type="ORF">OCS_04438</name>
</gene>
<evidence type="ECO:0000259" key="5">
    <source>
        <dbReference type="PROSITE" id="PS50865"/>
    </source>
</evidence>
<accession>T5AB86</accession>
<name>T5AB86_OPHSC</name>
<dbReference type="EMBL" id="KE653123">
    <property type="protein sequence ID" value="EQK99848.1"/>
    <property type="molecule type" value="Genomic_DNA"/>
</dbReference>
<dbReference type="PROSITE" id="PS50865">
    <property type="entry name" value="ZF_MYND_2"/>
    <property type="match status" value="1"/>
</dbReference>
<dbReference type="AlphaFoldDB" id="T5AB86"/>
<dbReference type="Gene3D" id="6.10.140.2220">
    <property type="match status" value="1"/>
</dbReference>
<keyword evidence="3" id="KW-0862">Zinc</keyword>
<dbReference type="eggNOG" id="ENOG502RYG3">
    <property type="taxonomic scope" value="Eukaryota"/>
</dbReference>
<evidence type="ECO:0000256" key="1">
    <source>
        <dbReference type="ARBA" id="ARBA00022723"/>
    </source>
</evidence>
<keyword evidence="2 4" id="KW-0863">Zinc-finger</keyword>
<evidence type="ECO:0000313" key="6">
    <source>
        <dbReference type="EMBL" id="EQK99848.1"/>
    </source>
</evidence>
<sequence>MPPSTRLDLTPRACEVCHGKDGLLRCSGCQSVYYCGRDHQLSDRGGHKEGCVAVKKALALLTREEHKLRNLPEDMWTPANVFDTSVGQFWRIVETRPYMRARFGLVDVLLQYFGSAGGRVHVVQAALDHLLDMLRLCRSDNMGLRNLHPGLAAYDFLKWYATTGQDSHYDWGDMSLPFLDVKDADVLEPEHGLWSGRFLDLSHAVTVTLLKVRVLLDLQAVQNATRTLRGTVPPEIIDLVHHRLVGSVVESRPEMLRGTTDRIEPLKKQVRELFTAIDKYNTSFWRSMLCNPAKAIADRPESYSHGSYEESCLMLGYTYAAWAETPGAIDVIRALSNKS</sequence>
<proteinExistence type="predicted"/>
<evidence type="ECO:0000313" key="7">
    <source>
        <dbReference type="Proteomes" id="UP000019374"/>
    </source>
</evidence>
<dbReference type="GO" id="GO:0008270">
    <property type="term" value="F:zinc ion binding"/>
    <property type="evidence" value="ECO:0007669"/>
    <property type="project" value="UniProtKB-KW"/>
</dbReference>
<dbReference type="Proteomes" id="UP000019374">
    <property type="component" value="Unassembled WGS sequence"/>
</dbReference>
<dbReference type="InterPro" id="IPR002893">
    <property type="entry name" value="Znf_MYND"/>
</dbReference>
<feature type="domain" description="MYND-type" evidence="5">
    <location>
        <begin position="14"/>
        <end position="51"/>
    </location>
</feature>
<dbReference type="HOGENOM" id="CLU_041470_0_0_1"/>
<reference evidence="6 7" key="1">
    <citation type="journal article" date="2013" name="Chin. Sci. Bull.">
        <title>Genome survey uncovers the secrets of sex and lifestyle in caterpillar fungus.</title>
        <authorList>
            <person name="Hu X."/>
            <person name="Zhang Y."/>
            <person name="Xiao G."/>
            <person name="Zheng P."/>
            <person name="Xia Y."/>
            <person name="Zhang X."/>
            <person name="St Leger R.J."/>
            <person name="Liu X."/>
            <person name="Wang C."/>
        </authorList>
    </citation>
    <scope>NUCLEOTIDE SEQUENCE [LARGE SCALE GENOMIC DNA]</scope>
    <source>
        <strain evidence="7">Co18 / CGMCC 3.14243</strain>
        <tissue evidence="6">Fruit-body</tissue>
    </source>
</reference>